<keyword evidence="2" id="KW-1185">Reference proteome</keyword>
<evidence type="ECO:0000313" key="2">
    <source>
        <dbReference type="Proteomes" id="UP000294562"/>
    </source>
</evidence>
<accession>A0A4R6AYX6</accession>
<reference evidence="1 2" key="1">
    <citation type="submission" date="2019-03" db="EMBL/GenBank/DDBJ databases">
        <title>Rhodobacteraceae bacterium SM1902, a new member of the family Rhodobacteraceae isolated from Yantai.</title>
        <authorList>
            <person name="Sun Y."/>
        </authorList>
    </citation>
    <scope>NUCLEOTIDE SEQUENCE [LARGE SCALE GENOMIC DNA]</scope>
    <source>
        <strain evidence="1 2">SM1902</strain>
    </source>
</reference>
<sequence length="117" mass="12569">MTIASIAPIASVSHAAAMMQFQTAQAPEAGQTDAAQAIAPEHAPMQIEIMSPQTQVILEANATSRIQADQYDSRVLGATETVRSFDRIAMVEKGFEHMRELFEIANAPAGSGIDKRL</sequence>
<dbReference type="AlphaFoldDB" id="A0A4R6AYX6"/>
<gene>
    <name evidence="1" type="ORF">E2L05_06190</name>
</gene>
<protein>
    <submittedName>
        <fullName evidence="1">Uncharacterized protein</fullName>
    </submittedName>
</protein>
<dbReference type="RefSeq" id="WP_133342032.1">
    <property type="nucleotide sequence ID" value="NZ_SMZO01000010.1"/>
</dbReference>
<dbReference type="EMBL" id="SMZO01000010">
    <property type="protein sequence ID" value="TDL89457.1"/>
    <property type="molecule type" value="Genomic_DNA"/>
</dbReference>
<dbReference type="OrthoDB" id="9951209at2"/>
<organism evidence="1 2">
    <name type="scientific">Meridianimarinicoccus aquatilis</name>
    <dbReference type="NCBI Taxonomy" id="2552766"/>
    <lineage>
        <taxon>Bacteria</taxon>
        <taxon>Pseudomonadati</taxon>
        <taxon>Pseudomonadota</taxon>
        <taxon>Alphaproteobacteria</taxon>
        <taxon>Rhodobacterales</taxon>
        <taxon>Paracoccaceae</taxon>
        <taxon>Meridianimarinicoccus</taxon>
    </lineage>
</organism>
<evidence type="ECO:0000313" key="1">
    <source>
        <dbReference type="EMBL" id="TDL89457.1"/>
    </source>
</evidence>
<proteinExistence type="predicted"/>
<dbReference type="Proteomes" id="UP000294562">
    <property type="component" value="Unassembled WGS sequence"/>
</dbReference>
<name>A0A4R6AYX6_9RHOB</name>
<comment type="caution">
    <text evidence="1">The sequence shown here is derived from an EMBL/GenBank/DDBJ whole genome shotgun (WGS) entry which is preliminary data.</text>
</comment>